<dbReference type="Proteomes" id="UP001374535">
    <property type="component" value="Chromosome 2"/>
</dbReference>
<dbReference type="PROSITE" id="PS01031">
    <property type="entry name" value="SHSP"/>
    <property type="match status" value="1"/>
</dbReference>
<evidence type="ECO:0000256" key="4">
    <source>
        <dbReference type="PROSITE-ProRule" id="PRU00285"/>
    </source>
</evidence>
<comment type="similarity">
    <text evidence="4 5">Belongs to the small heat shock protein (HSP20) family.</text>
</comment>
<keyword evidence="8" id="KW-1185">Reference proteome</keyword>
<evidence type="ECO:0000313" key="8">
    <source>
        <dbReference type="Proteomes" id="UP001374535"/>
    </source>
</evidence>
<dbReference type="Gene3D" id="2.60.40.790">
    <property type="match status" value="1"/>
</dbReference>
<dbReference type="GO" id="GO:0006950">
    <property type="term" value="P:response to stress"/>
    <property type="evidence" value="ECO:0007669"/>
    <property type="project" value="UniProtKB-ARBA"/>
</dbReference>
<comment type="subcellular location">
    <subcellularLocation>
        <location evidence="1">Cytoplasm</location>
    </subcellularLocation>
</comment>
<dbReference type="CDD" id="cd06464">
    <property type="entry name" value="ACD_sHsps-like"/>
    <property type="match status" value="1"/>
</dbReference>
<evidence type="ECO:0000256" key="1">
    <source>
        <dbReference type="ARBA" id="ARBA00004496"/>
    </source>
</evidence>
<dbReference type="SUPFAM" id="SSF49764">
    <property type="entry name" value="HSP20-like chaperones"/>
    <property type="match status" value="1"/>
</dbReference>
<accession>A0AAQ3P2J8</accession>
<dbReference type="Pfam" id="PF00011">
    <property type="entry name" value="HSP20"/>
    <property type="match status" value="1"/>
</dbReference>
<dbReference type="InterPro" id="IPR008978">
    <property type="entry name" value="HSP20-like_chaperone"/>
</dbReference>
<feature type="domain" description="SHSP" evidence="6">
    <location>
        <begin position="1"/>
        <end position="113"/>
    </location>
</feature>
<evidence type="ECO:0000256" key="5">
    <source>
        <dbReference type="RuleBase" id="RU003616"/>
    </source>
</evidence>
<evidence type="ECO:0000313" key="7">
    <source>
        <dbReference type="EMBL" id="WVZ20248.1"/>
    </source>
</evidence>
<proteinExistence type="inferred from homology"/>
<evidence type="ECO:0000259" key="6">
    <source>
        <dbReference type="PROSITE" id="PS01031"/>
    </source>
</evidence>
<dbReference type="InterPro" id="IPR031107">
    <property type="entry name" value="Small_HSP"/>
</dbReference>
<dbReference type="PANTHER" id="PTHR11527">
    <property type="entry name" value="HEAT-SHOCK PROTEIN 20 FAMILY MEMBER"/>
    <property type="match status" value="1"/>
</dbReference>
<organism evidence="7 8">
    <name type="scientific">Vigna mungo</name>
    <name type="common">Black gram</name>
    <name type="synonym">Phaseolus mungo</name>
    <dbReference type="NCBI Taxonomy" id="3915"/>
    <lineage>
        <taxon>Eukaryota</taxon>
        <taxon>Viridiplantae</taxon>
        <taxon>Streptophyta</taxon>
        <taxon>Embryophyta</taxon>
        <taxon>Tracheophyta</taxon>
        <taxon>Spermatophyta</taxon>
        <taxon>Magnoliopsida</taxon>
        <taxon>eudicotyledons</taxon>
        <taxon>Gunneridae</taxon>
        <taxon>Pentapetalae</taxon>
        <taxon>rosids</taxon>
        <taxon>fabids</taxon>
        <taxon>Fabales</taxon>
        <taxon>Fabaceae</taxon>
        <taxon>Papilionoideae</taxon>
        <taxon>50 kb inversion clade</taxon>
        <taxon>NPAAA clade</taxon>
        <taxon>indigoferoid/millettioid clade</taxon>
        <taxon>Phaseoleae</taxon>
        <taxon>Vigna</taxon>
    </lineage>
</organism>
<protein>
    <recommendedName>
        <fullName evidence="6">SHSP domain-containing protein</fullName>
    </recommendedName>
</protein>
<sequence>MAATPADVRENPNSYMFVMDMPGMKLWKIKVQVEDHLLTVNGERKREEKEGTEYLKMERRMGKFMRKFPLPHNSNAIADVMSALYQDGVFTVTVKKLPPPEPKKPKLIEIEVKID</sequence>
<dbReference type="GO" id="GO:0005737">
    <property type="term" value="C:cytoplasm"/>
    <property type="evidence" value="ECO:0007669"/>
    <property type="project" value="UniProtKB-SubCell"/>
</dbReference>
<dbReference type="AlphaFoldDB" id="A0AAQ3P2J8"/>
<gene>
    <name evidence="7" type="ORF">V8G54_007570</name>
</gene>
<name>A0AAQ3P2J8_VIGMU</name>
<dbReference type="EMBL" id="CP144699">
    <property type="protein sequence ID" value="WVZ20248.1"/>
    <property type="molecule type" value="Genomic_DNA"/>
</dbReference>
<evidence type="ECO:0000256" key="2">
    <source>
        <dbReference type="ARBA" id="ARBA00022490"/>
    </source>
</evidence>
<keyword evidence="3" id="KW-0346">Stress response</keyword>
<dbReference type="InterPro" id="IPR002068">
    <property type="entry name" value="A-crystallin/Hsp20_dom"/>
</dbReference>
<evidence type="ECO:0000256" key="3">
    <source>
        <dbReference type="ARBA" id="ARBA00023016"/>
    </source>
</evidence>
<keyword evidence="2" id="KW-0963">Cytoplasm</keyword>
<reference evidence="7 8" key="1">
    <citation type="journal article" date="2023" name="Life. Sci Alliance">
        <title>Evolutionary insights into 3D genome organization and epigenetic landscape of Vigna mungo.</title>
        <authorList>
            <person name="Junaid A."/>
            <person name="Singh B."/>
            <person name="Bhatia S."/>
        </authorList>
    </citation>
    <scope>NUCLEOTIDE SEQUENCE [LARGE SCALE GENOMIC DNA]</scope>
    <source>
        <strain evidence="7">Urdbean</strain>
    </source>
</reference>
<dbReference type="FunFam" id="2.60.40.790:FF:000010">
    <property type="entry name" value="17.3 kDa class II heat shock protein-like"/>
    <property type="match status" value="1"/>
</dbReference>